<reference evidence="1 2" key="1">
    <citation type="submission" date="2016-10" db="EMBL/GenBank/DDBJ databases">
        <authorList>
            <person name="de Groot N.N."/>
        </authorList>
    </citation>
    <scope>NUCLEOTIDE SEQUENCE [LARGE SCALE GENOMIC DNA]</scope>
    <source>
        <strain evidence="1 2">DSM 3217</strain>
    </source>
</reference>
<dbReference type="RefSeq" id="WP_090173427.1">
    <property type="nucleotide sequence ID" value="NZ_FMXR01000009.1"/>
</dbReference>
<dbReference type="EMBL" id="FMXR01000009">
    <property type="protein sequence ID" value="SDB17638.1"/>
    <property type="molecule type" value="Genomic_DNA"/>
</dbReference>
<organism evidence="1 2">
    <name type="scientific">Eubacterium oxidoreducens</name>
    <dbReference type="NCBI Taxonomy" id="1732"/>
    <lineage>
        <taxon>Bacteria</taxon>
        <taxon>Bacillati</taxon>
        <taxon>Bacillota</taxon>
        <taxon>Clostridia</taxon>
        <taxon>Eubacteriales</taxon>
        <taxon>Eubacteriaceae</taxon>
        <taxon>Eubacterium</taxon>
    </lineage>
</organism>
<dbReference type="AlphaFoldDB" id="A0A1G6BAK9"/>
<gene>
    <name evidence="1" type="ORF">SAMN02910417_01291</name>
</gene>
<name>A0A1G6BAK9_EUBOX</name>
<dbReference type="STRING" id="1732.SAMN02910417_01291"/>
<evidence type="ECO:0000313" key="1">
    <source>
        <dbReference type="EMBL" id="SDB17638.1"/>
    </source>
</evidence>
<dbReference type="OrthoDB" id="2042263at2"/>
<proteinExistence type="predicted"/>
<accession>A0A1G6BAK9</accession>
<evidence type="ECO:0000313" key="2">
    <source>
        <dbReference type="Proteomes" id="UP000199228"/>
    </source>
</evidence>
<dbReference type="Proteomes" id="UP000199228">
    <property type="component" value="Unassembled WGS sequence"/>
</dbReference>
<sequence length="152" mass="18051">MKLEVEMTEEQLNLLILSTEIYGRILMNQPDLVADIIAEDRFFYDKNDPENDRRFHEWIKDRDEMTEKLRMALNVMFHDSYKSDTCRDLIDIWRVLRHLQYNISDNIDKSLYDVRASEPYHGGTEPLMRVRILEKLEVAGGERLGEKSNNTV</sequence>
<protein>
    <submittedName>
        <fullName evidence="1">Uncharacterized protein</fullName>
    </submittedName>
</protein>
<keyword evidence="2" id="KW-1185">Reference proteome</keyword>